<organism evidence="2 3">
    <name type="scientific">Scomber scombrus</name>
    <name type="common">Atlantic mackerel</name>
    <name type="synonym">Scomber vernalis</name>
    <dbReference type="NCBI Taxonomy" id="13677"/>
    <lineage>
        <taxon>Eukaryota</taxon>
        <taxon>Metazoa</taxon>
        <taxon>Chordata</taxon>
        <taxon>Craniata</taxon>
        <taxon>Vertebrata</taxon>
        <taxon>Euteleostomi</taxon>
        <taxon>Actinopterygii</taxon>
        <taxon>Neopterygii</taxon>
        <taxon>Teleostei</taxon>
        <taxon>Neoteleostei</taxon>
        <taxon>Acanthomorphata</taxon>
        <taxon>Pelagiaria</taxon>
        <taxon>Scombriformes</taxon>
        <taxon>Scombridae</taxon>
        <taxon>Scomber</taxon>
    </lineage>
</organism>
<name>A0AAV1NYJ0_SCOSC</name>
<gene>
    <name evidence="2" type="ORF">FSCOSCO3_A036034</name>
</gene>
<evidence type="ECO:0000313" key="3">
    <source>
        <dbReference type="Proteomes" id="UP001314229"/>
    </source>
</evidence>
<sequence>MKKQDAVMFTSIRRDETALTTSEKILPVRPGSARNRLAAASTLPTAADSKQMASSLSKTSVTAAAAPPDQSPPLVCAGEDVRPLSLDGGSCDELTWLTSALG</sequence>
<feature type="region of interest" description="Disordered" evidence="1">
    <location>
        <begin position="41"/>
        <end position="76"/>
    </location>
</feature>
<feature type="compositionally biased region" description="Polar residues" evidence="1">
    <location>
        <begin position="51"/>
        <end position="62"/>
    </location>
</feature>
<accession>A0AAV1NYJ0</accession>
<comment type="caution">
    <text evidence="2">The sequence shown here is derived from an EMBL/GenBank/DDBJ whole genome shotgun (WGS) entry which is preliminary data.</text>
</comment>
<evidence type="ECO:0000256" key="1">
    <source>
        <dbReference type="SAM" id="MobiDB-lite"/>
    </source>
</evidence>
<protein>
    <submittedName>
        <fullName evidence="2">Uncharacterized protein</fullName>
    </submittedName>
</protein>
<dbReference type="AlphaFoldDB" id="A0AAV1NYJ0"/>
<dbReference type="Proteomes" id="UP001314229">
    <property type="component" value="Unassembled WGS sequence"/>
</dbReference>
<proteinExistence type="predicted"/>
<dbReference type="EMBL" id="CAWUFR010000063">
    <property type="protein sequence ID" value="CAK6963184.1"/>
    <property type="molecule type" value="Genomic_DNA"/>
</dbReference>
<evidence type="ECO:0000313" key="2">
    <source>
        <dbReference type="EMBL" id="CAK6963184.1"/>
    </source>
</evidence>
<keyword evidence="3" id="KW-1185">Reference proteome</keyword>
<reference evidence="2 3" key="1">
    <citation type="submission" date="2024-01" db="EMBL/GenBank/DDBJ databases">
        <authorList>
            <person name="Alioto T."/>
            <person name="Alioto T."/>
            <person name="Gomez Garrido J."/>
        </authorList>
    </citation>
    <scope>NUCLEOTIDE SEQUENCE [LARGE SCALE GENOMIC DNA]</scope>
</reference>